<dbReference type="InterPro" id="IPR029066">
    <property type="entry name" value="PLP-binding_barrel"/>
</dbReference>
<dbReference type="InterPro" id="IPR001608">
    <property type="entry name" value="Ala_racemase_N"/>
</dbReference>
<dbReference type="AlphaFoldDB" id="A0A381YJ03"/>
<dbReference type="GO" id="GO:0036088">
    <property type="term" value="P:D-serine catabolic process"/>
    <property type="evidence" value="ECO:0007669"/>
    <property type="project" value="TreeGrafter"/>
</dbReference>
<proteinExistence type="predicted"/>
<dbReference type="PANTHER" id="PTHR28004:SF2">
    <property type="entry name" value="D-SERINE DEHYDRATASE"/>
    <property type="match status" value="1"/>
</dbReference>
<organism evidence="2">
    <name type="scientific">marine metagenome</name>
    <dbReference type="NCBI Taxonomy" id="408172"/>
    <lineage>
        <taxon>unclassified sequences</taxon>
        <taxon>metagenomes</taxon>
        <taxon>ecological metagenomes</taxon>
    </lineage>
</organism>
<dbReference type="Gene3D" id="3.20.20.10">
    <property type="entry name" value="Alanine racemase"/>
    <property type="match status" value="1"/>
</dbReference>
<evidence type="ECO:0000313" key="2">
    <source>
        <dbReference type="EMBL" id="SVA77009.1"/>
    </source>
</evidence>
<gene>
    <name evidence="2" type="ORF">METZ01_LOCUS129863</name>
</gene>
<protein>
    <recommendedName>
        <fullName evidence="1">Alanine racemase N-terminal domain-containing protein</fullName>
    </recommendedName>
</protein>
<name>A0A381YJ03_9ZZZZ</name>
<accession>A0A381YJ03</accession>
<dbReference type="Pfam" id="PF01168">
    <property type="entry name" value="Ala_racemase_N"/>
    <property type="match status" value="1"/>
</dbReference>
<dbReference type="SUPFAM" id="SSF51419">
    <property type="entry name" value="PLP-binding barrel"/>
    <property type="match status" value="1"/>
</dbReference>
<reference evidence="2" key="1">
    <citation type="submission" date="2018-05" db="EMBL/GenBank/DDBJ databases">
        <authorList>
            <person name="Lanie J.A."/>
            <person name="Ng W.-L."/>
            <person name="Kazmierczak K.M."/>
            <person name="Andrzejewski T.M."/>
            <person name="Davidsen T.M."/>
            <person name="Wayne K.J."/>
            <person name="Tettelin H."/>
            <person name="Glass J.I."/>
            <person name="Rusch D."/>
            <person name="Podicherti R."/>
            <person name="Tsui H.-C.T."/>
            <person name="Winkler M.E."/>
        </authorList>
    </citation>
    <scope>NUCLEOTIDE SEQUENCE</scope>
</reference>
<feature type="non-terminal residue" evidence="2">
    <location>
        <position position="224"/>
    </location>
</feature>
<evidence type="ECO:0000259" key="1">
    <source>
        <dbReference type="Pfam" id="PF01168"/>
    </source>
</evidence>
<feature type="domain" description="Alanine racemase N-terminal" evidence="1">
    <location>
        <begin position="26"/>
        <end position="213"/>
    </location>
</feature>
<dbReference type="GO" id="GO:0008721">
    <property type="term" value="F:D-serine ammonia-lyase activity"/>
    <property type="evidence" value="ECO:0007669"/>
    <property type="project" value="TreeGrafter"/>
</dbReference>
<sequence>MQLGKYRLNHPESLDTPAMLTYPHLVRRNIEEVIKICGGADRIVPHAKTHKSPDVIRMQVDMGLTSFKCATLKEAEIAVENGATEIIMAYPMIHPRKLDRLADLKATYNSVDVRAIASTQQHLSSLSSTMRESGQTIGVYMDLDTGMRRTGVQPGDEAYGFYEAIASAEFLDPLGIHVFDGETLYIPDFHKREIMVKGNLSHIENVWEQADKAGIPVTDNLAGG</sequence>
<dbReference type="InterPro" id="IPR051466">
    <property type="entry name" value="D-amino_acid_metab_enzyme"/>
</dbReference>
<dbReference type="PANTHER" id="PTHR28004">
    <property type="entry name" value="ZGC:162816-RELATED"/>
    <property type="match status" value="1"/>
</dbReference>
<dbReference type="EMBL" id="UINC01018351">
    <property type="protein sequence ID" value="SVA77009.1"/>
    <property type="molecule type" value="Genomic_DNA"/>
</dbReference>